<accession>A0A5C8ZR58</accession>
<evidence type="ECO:0000256" key="3">
    <source>
        <dbReference type="ARBA" id="ARBA00022649"/>
    </source>
</evidence>
<comment type="caution">
    <text evidence="5">The sequence shown here is derived from an EMBL/GenBank/DDBJ whole genome shotgun (WGS) entry which is preliminary data.</text>
</comment>
<evidence type="ECO:0000313" key="5">
    <source>
        <dbReference type="EMBL" id="TXS90835.1"/>
    </source>
</evidence>
<dbReference type="NCBIfam" id="TIGR02606">
    <property type="entry name" value="antidote_CC2985"/>
    <property type="match status" value="1"/>
</dbReference>
<reference evidence="5 6" key="1">
    <citation type="submission" date="2019-08" db="EMBL/GenBank/DDBJ databases">
        <title>Parahaliea maris sp. nov., isolated from the surface seawater.</title>
        <authorList>
            <person name="Liu Y."/>
        </authorList>
    </citation>
    <scope>NUCLEOTIDE SEQUENCE [LARGE SCALE GENOMIC DNA]</scope>
    <source>
        <strain evidence="5 6">HSLHS9</strain>
    </source>
</reference>
<dbReference type="InterPro" id="IPR010985">
    <property type="entry name" value="Ribbon_hlx_hlx"/>
</dbReference>
<dbReference type="InterPro" id="IPR022789">
    <property type="entry name" value="ParD"/>
</dbReference>
<evidence type="ECO:0000256" key="4">
    <source>
        <dbReference type="ARBA" id="ARBA00037106"/>
    </source>
</evidence>
<gene>
    <name evidence="5" type="ORF">FV139_17855</name>
</gene>
<dbReference type="SUPFAM" id="SSF47598">
    <property type="entry name" value="Ribbon-helix-helix"/>
    <property type="match status" value="1"/>
</dbReference>
<dbReference type="GO" id="GO:0006355">
    <property type="term" value="P:regulation of DNA-templated transcription"/>
    <property type="evidence" value="ECO:0007669"/>
    <property type="project" value="InterPro"/>
</dbReference>
<keyword evidence="6" id="KW-1185">Reference proteome</keyword>
<dbReference type="AlphaFoldDB" id="A0A5C8ZR58"/>
<proteinExistence type="inferred from homology"/>
<dbReference type="InterPro" id="IPR038296">
    <property type="entry name" value="ParD_sf"/>
</dbReference>
<dbReference type="PANTHER" id="PTHR36582:SF2">
    <property type="entry name" value="ANTITOXIN PARD"/>
    <property type="match status" value="1"/>
</dbReference>
<protein>
    <recommendedName>
        <fullName evidence="2">Antitoxin ParD</fullName>
    </recommendedName>
</protein>
<dbReference type="Gene3D" id="6.10.10.120">
    <property type="entry name" value="Antitoxin ParD1-like"/>
    <property type="match status" value="1"/>
</dbReference>
<dbReference type="Proteomes" id="UP000321039">
    <property type="component" value="Unassembled WGS sequence"/>
</dbReference>
<dbReference type="EMBL" id="VRZA01000007">
    <property type="protein sequence ID" value="TXS90835.1"/>
    <property type="molecule type" value="Genomic_DNA"/>
</dbReference>
<organism evidence="5 6">
    <name type="scientific">Parahaliea maris</name>
    <dbReference type="NCBI Taxonomy" id="2716870"/>
    <lineage>
        <taxon>Bacteria</taxon>
        <taxon>Pseudomonadati</taxon>
        <taxon>Pseudomonadota</taxon>
        <taxon>Gammaproteobacteria</taxon>
        <taxon>Cellvibrionales</taxon>
        <taxon>Halieaceae</taxon>
        <taxon>Parahaliea</taxon>
    </lineage>
</organism>
<comment type="function">
    <text evidence="4">Antitoxin component of a type II toxin-antitoxin (TA) system. Neutralizes the effect of toxin ParE.</text>
</comment>
<name>A0A5C8ZR58_9GAMM</name>
<dbReference type="RefSeq" id="WP_148069833.1">
    <property type="nucleotide sequence ID" value="NZ_VRZA01000007.1"/>
</dbReference>
<keyword evidence="3" id="KW-1277">Toxin-antitoxin system</keyword>
<evidence type="ECO:0000256" key="2">
    <source>
        <dbReference type="ARBA" id="ARBA00017940"/>
    </source>
</evidence>
<comment type="similarity">
    <text evidence="1">Belongs to the ParD antitoxin family.</text>
</comment>
<evidence type="ECO:0000256" key="1">
    <source>
        <dbReference type="ARBA" id="ARBA00008580"/>
    </source>
</evidence>
<evidence type="ECO:0000313" key="6">
    <source>
        <dbReference type="Proteomes" id="UP000321039"/>
    </source>
</evidence>
<dbReference type="PANTHER" id="PTHR36582">
    <property type="entry name" value="ANTITOXIN PARD"/>
    <property type="match status" value="1"/>
</dbReference>
<dbReference type="Pfam" id="PF03693">
    <property type="entry name" value="ParD_antitoxin"/>
    <property type="match status" value="1"/>
</dbReference>
<sequence>MHVSLTPELEAIVKTKVESGMYNNASEVVREALRFVETHEAWLREWKTAELRRQVQIGLSQLDAGESIAVANRAELDELIKGRSQ</sequence>